<dbReference type="InterPro" id="IPR045851">
    <property type="entry name" value="AMP-bd_C_sf"/>
</dbReference>
<dbReference type="Gene3D" id="2.130.10.10">
    <property type="entry name" value="YVTN repeat-like/Quinoprotein amine dehydrogenase"/>
    <property type="match status" value="2"/>
</dbReference>
<dbReference type="EMBL" id="CACRZD030000013">
    <property type="protein sequence ID" value="CAA6669612.1"/>
    <property type="molecule type" value="Genomic_DNA"/>
</dbReference>
<dbReference type="InterPro" id="IPR015943">
    <property type="entry name" value="WD40/YVTN_repeat-like_dom_sf"/>
</dbReference>
<dbReference type="PANTHER" id="PTHR44394:SF1">
    <property type="entry name" value="BETA-ALANINE-ACTIVATING ENZYME"/>
    <property type="match status" value="1"/>
</dbReference>
<dbReference type="Pfam" id="PF00501">
    <property type="entry name" value="AMP-binding"/>
    <property type="match status" value="1"/>
</dbReference>
<dbReference type="Pfam" id="PF13570">
    <property type="entry name" value="Beta-prop_ACSF4"/>
    <property type="match status" value="1"/>
</dbReference>
<dbReference type="Proteomes" id="UP001189122">
    <property type="component" value="Unassembled WGS sequence"/>
</dbReference>
<evidence type="ECO:0000313" key="6">
    <source>
        <dbReference type="EMBL" id="CAA2630369.1"/>
    </source>
</evidence>
<dbReference type="InterPro" id="IPR018391">
    <property type="entry name" value="PQQ_b-propeller_rpt"/>
</dbReference>
<dbReference type="Gene3D" id="3.30.300.30">
    <property type="match status" value="1"/>
</dbReference>
<dbReference type="EC" id="6.2.1.12" evidence="1"/>
<reference evidence="6 7" key="1">
    <citation type="submission" date="2019-12" db="EMBL/GenBank/DDBJ databases">
        <authorList>
            <person name="Scholz U."/>
            <person name="Mascher M."/>
            <person name="Fiebig A."/>
        </authorList>
    </citation>
    <scope>NUCLEOTIDE SEQUENCE</scope>
</reference>
<feature type="domain" description="AMP-binding enzyme C-terminal" evidence="4">
    <location>
        <begin position="440"/>
        <end position="533"/>
    </location>
</feature>
<dbReference type="GO" id="GO:0016207">
    <property type="term" value="F:4-coumarate-CoA ligase activity"/>
    <property type="evidence" value="ECO:0007669"/>
    <property type="project" value="UniProtKB-EC"/>
</dbReference>
<dbReference type="GO" id="GO:0009698">
    <property type="term" value="P:phenylpropanoid metabolic process"/>
    <property type="evidence" value="ECO:0007669"/>
    <property type="project" value="UniProtKB-ARBA"/>
</dbReference>
<name>A0A7I8JJK7_SPIIN</name>
<evidence type="ECO:0000256" key="2">
    <source>
        <dbReference type="ARBA" id="ARBA00034252"/>
    </source>
</evidence>
<evidence type="ECO:0000313" key="7">
    <source>
        <dbReference type="Proteomes" id="UP001189122"/>
    </source>
</evidence>
<dbReference type="PROSITE" id="PS00455">
    <property type="entry name" value="AMP_BINDING"/>
    <property type="match status" value="1"/>
</dbReference>
<dbReference type="AlphaFoldDB" id="A0A7I8JJK7"/>
<evidence type="ECO:0000256" key="1">
    <source>
        <dbReference type="ARBA" id="ARBA00012959"/>
    </source>
</evidence>
<dbReference type="InterPro" id="IPR025110">
    <property type="entry name" value="AMP-bd_C"/>
</dbReference>
<dbReference type="InterPro" id="IPR000873">
    <property type="entry name" value="AMP-dep_synth/lig_dom"/>
</dbReference>
<dbReference type="InterPro" id="IPR020845">
    <property type="entry name" value="AMP-binding_CS"/>
</dbReference>
<gene>
    <name evidence="6" type="ORF">SI7747_13016015</name>
</gene>
<protein>
    <recommendedName>
        <fullName evidence="1">4-coumarate--CoA ligase</fullName>
        <ecNumber evidence="1">6.2.1.12</ecNumber>
    </recommendedName>
</protein>
<dbReference type="FunFam" id="3.40.50.12780:FF:000049">
    <property type="entry name" value="Putative acyl-activating enzyme 19"/>
    <property type="match status" value="1"/>
</dbReference>
<accession>A0A7I8JJK7</accession>
<dbReference type="InterPro" id="IPR052091">
    <property type="entry name" value="Beta-ala_Activ/Resist"/>
</dbReference>
<evidence type="ECO:0000259" key="5">
    <source>
        <dbReference type="Pfam" id="PF13570"/>
    </source>
</evidence>
<keyword evidence="7" id="KW-1185">Reference proteome</keyword>
<dbReference type="SMART" id="SM00564">
    <property type="entry name" value="PQQ"/>
    <property type="match status" value="5"/>
</dbReference>
<sequence>MRPRVEDGHDEPCRCISHEFFRSASKDPCKIAIVHASGGIQICREIKDITLRGENSTGFHRKPQIVGVHIAPSVEYVIAILSILRCGEAFLPLDPLWPQERLLYVAACSRTDLIITCSISSQGGISVQNSKTVWVQDRNEFSVLYFSMGSTLPKNGPSELDWPCKAKSPRLYCYLMYTSGSTGKPKGVCGTEEGLINRFSWMQQFFPLCSGEILLFKTPISFVDHLQEILTAVLSCAPLIIPPFDDLKVYPFYLVDILKVYCISRLVIVPSLARAVLPASERSKWIHVQKTLKLLVLSGETLSISLWNLLCGLLPETIILNLYGSTEVSGDCTFFDCTYLPKILETEVLSSVPIGKPIPNCDVTLLGQSTANEGEIYVSGSCVFAGYFDDISQEPLVKKNHPPCFKTGDFARRLQSGDLLFIGRKDRSVKVNGQRIALEEIEDALRGHPEVEDAAVVLESQGEAFDLKYLKAHTVLRKNAETQEKLFSSDNLDNRDKSLAPSIRSWLARRLPLVMIPSSYLFVESLPMSSSGKVDYTALESSESISKRQVKEFNENQCFYDHLQIMKQAFCDALLIEKVEDNDDFFALGGIDMRLVYSFPSPASLVDALLGRKAARQVGFHDGVFQGKRLKLNTVSGKLPGDELGSLRMDSVMQSNRRNATTGDESLWFSRLHLPKLCSFSRCNRFIHGEGPQANEVQKYCTMTEIPRSRTWDMREIWKVPLGSCVDASPLVVLKNFEILIFIGSHSHIFFCLDALSGIIRWKTQLEGRVECSAVATIDFSHVVVGCYEGKIYFLDFVSGVISWTFQTSGEVKMQPVAWKNLVWCGSHDHWIYALDYVQQCCVYRVSCGGSPYGSPAVDMMRNMIYIASTSGRVTAVSAEAPPFRVAWLYESGAPIFGSLSLDALTGNVICCSVDGHVIALNSEGSMVWKAATGGPIFAGACMSSALPSQVLVCSRDGSVYSFESESGGLLWEHQVGDPITSSAYVDEQMRLVSEPSMAAHRLVCVCGSSGRIRLLRVDEDQTKLAGGRGGGVDLPGEVFSSPVMIAGRVFVGCRDDHVRCIGAIVSAEASTRF</sequence>
<dbReference type="SUPFAM" id="SSF56801">
    <property type="entry name" value="Acetyl-CoA synthetase-like"/>
    <property type="match status" value="1"/>
</dbReference>
<organism evidence="6">
    <name type="scientific">Spirodela intermedia</name>
    <name type="common">Intermediate duckweed</name>
    <dbReference type="NCBI Taxonomy" id="51605"/>
    <lineage>
        <taxon>Eukaryota</taxon>
        <taxon>Viridiplantae</taxon>
        <taxon>Streptophyta</taxon>
        <taxon>Embryophyta</taxon>
        <taxon>Tracheophyta</taxon>
        <taxon>Spermatophyta</taxon>
        <taxon>Magnoliopsida</taxon>
        <taxon>Liliopsida</taxon>
        <taxon>Araceae</taxon>
        <taxon>Lemnoideae</taxon>
        <taxon>Spirodela</taxon>
    </lineage>
</organism>
<dbReference type="InterPro" id="IPR042099">
    <property type="entry name" value="ANL_N_sf"/>
</dbReference>
<evidence type="ECO:0000259" key="4">
    <source>
        <dbReference type="Pfam" id="PF13193"/>
    </source>
</evidence>
<evidence type="ECO:0000259" key="3">
    <source>
        <dbReference type="Pfam" id="PF00501"/>
    </source>
</evidence>
<dbReference type="Gene3D" id="3.40.50.12780">
    <property type="entry name" value="N-terminal domain of ligase-like"/>
    <property type="match status" value="1"/>
</dbReference>
<dbReference type="InterPro" id="IPR011047">
    <property type="entry name" value="Quinoprotein_ADH-like_sf"/>
</dbReference>
<dbReference type="Pfam" id="PF13193">
    <property type="entry name" value="AMP-binding_C"/>
    <property type="match status" value="1"/>
</dbReference>
<dbReference type="PANTHER" id="PTHR44394">
    <property type="entry name" value="BETA-ALANINE-ACTIVATING ENZYME"/>
    <property type="match status" value="1"/>
</dbReference>
<dbReference type="InterPro" id="IPR002372">
    <property type="entry name" value="PQQ_rpt_dom"/>
</dbReference>
<dbReference type="CDD" id="cd05930">
    <property type="entry name" value="A_NRPS"/>
    <property type="match status" value="1"/>
</dbReference>
<feature type="domain" description="AMP-dependent synthetase/ligase" evidence="3">
    <location>
        <begin position="61"/>
        <end position="388"/>
    </location>
</feature>
<comment type="catalytic activity">
    <reaction evidence="2">
        <text>(E)-4-coumarate + ATP + CoA = (E)-4-coumaroyl-CoA + AMP + diphosphate</text>
        <dbReference type="Rhea" id="RHEA:19641"/>
        <dbReference type="ChEBI" id="CHEBI:12876"/>
        <dbReference type="ChEBI" id="CHEBI:30616"/>
        <dbReference type="ChEBI" id="CHEBI:33019"/>
        <dbReference type="ChEBI" id="CHEBI:57287"/>
        <dbReference type="ChEBI" id="CHEBI:85008"/>
        <dbReference type="ChEBI" id="CHEBI:456215"/>
        <dbReference type="EC" id="6.2.1.12"/>
    </reaction>
    <physiologicalReaction direction="left-to-right" evidence="2">
        <dbReference type="Rhea" id="RHEA:19642"/>
    </physiologicalReaction>
</comment>
<feature type="domain" description="Pyrrolo-quinoline quinone repeat" evidence="5">
    <location>
        <begin position="722"/>
        <end position="1062"/>
    </location>
</feature>
<proteinExistence type="predicted"/>
<dbReference type="SUPFAM" id="SSF50998">
    <property type="entry name" value="Quinoprotein alcohol dehydrogenase-like"/>
    <property type="match status" value="1"/>
</dbReference>
<dbReference type="EMBL" id="LR743600">
    <property type="protein sequence ID" value="CAA2630369.1"/>
    <property type="molecule type" value="Genomic_DNA"/>
</dbReference>
<dbReference type="GO" id="GO:0043041">
    <property type="term" value="P:amino acid activation for nonribosomal peptide biosynthetic process"/>
    <property type="evidence" value="ECO:0007669"/>
    <property type="project" value="TreeGrafter"/>
</dbReference>
<dbReference type="GO" id="GO:0106290">
    <property type="term" value="F:trans-cinnamate-CoA ligase activity"/>
    <property type="evidence" value="ECO:0007669"/>
    <property type="project" value="UniProtKB-ARBA"/>
</dbReference>